<dbReference type="InterPro" id="IPR020846">
    <property type="entry name" value="MFS_dom"/>
</dbReference>
<evidence type="ECO:0000256" key="6">
    <source>
        <dbReference type="ARBA" id="ARBA00022989"/>
    </source>
</evidence>
<evidence type="ECO:0000256" key="8">
    <source>
        <dbReference type="SAM" id="Phobius"/>
    </source>
</evidence>
<feature type="transmembrane region" description="Helical" evidence="8">
    <location>
        <begin position="69"/>
        <end position="90"/>
    </location>
</feature>
<feature type="transmembrane region" description="Helical" evidence="8">
    <location>
        <begin position="96"/>
        <end position="115"/>
    </location>
</feature>
<comment type="caution">
    <text evidence="10">The sequence shown here is derived from an EMBL/GenBank/DDBJ whole genome shotgun (WGS) entry which is preliminary data.</text>
</comment>
<feature type="transmembrane region" description="Helical" evidence="8">
    <location>
        <begin position="353"/>
        <end position="373"/>
    </location>
</feature>
<keyword evidence="11" id="KW-1185">Reference proteome</keyword>
<feature type="transmembrane region" description="Helical" evidence="8">
    <location>
        <begin position="243"/>
        <end position="263"/>
    </location>
</feature>
<feature type="transmembrane region" description="Helical" evidence="8">
    <location>
        <begin position="294"/>
        <end position="317"/>
    </location>
</feature>
<reference evidence="11" key="1">
    <citation type="journal article" date="2019" name="Int. J. Syst. Evol. Microbiol.">
        <title>The Global Catalogue of Microorganisms (GCM) 10K type strain sequencing project: providing services to taxonomists for standard genome sequencing and annotation.</title>
        <authorList>
            <consortium name="The Broad Institute Genomics Platform"/>
            <consortium name="The Broad Institute Genome Sequencing Center for Infectious Disease"/>
            <person name="Wu L."/>
            <person name="Ma J."/>
        </authorList>
    </citation>
    <scope>NUCLEOTIDE SEQUENCE [LARGE SCALE GENOMIC DNA]</scope>
    <source>
        <strain evidence="11">JCM 17137</strain>
    </source>
</reference>
<name>A0ABP7GAB4_9ACTN</name>
<feature type="transmembrane region" description="Helical" evidence="8">
    <location>
        <begin position="127"/>
        <end position="153"/>
    </location>
</feature>
<evidence type="ECO:0000313" key="11">
    <source>
        <dbReference type="Proteomes" id="UP001500908"/>
    </source>
</evidence>
<evidence type="ECO:0000256" key="4">
    <source>
        <dbReference type="ARBA" id="ARBA00022475"/>
    </source>
</evidence>
<evidence type="ECO:0000256" key="2">
    <source>
        <dbReference type="ARBA" id="ARBA00008335"/>
    </source>
</evidence>
<evidence type="ECO:0000259" key="9">
    <source>
        <dbReference type="PROSITE" id="PS50850"/>
    </source>
</evidence>
<proteinExistence type="inferred from homology"/>
<feature type="transmembrane region" description="Helical" evidence="8">
    <location>
        <begin position="204"/>
        <end position="223"/>
    </location>
</feature>
<feature type="transmembrane region" description="Helical" evidence="8">
    <location>
        <begin position="159"/>
        <end position="177"/>
    </location>
</feature>
<comment type="similarity">
    <text evidence="2">Belongs to the major facilitator superfamily.</text>
</comment>
<comment type="subcellular location">
    <subcellularLocation>
        <location evidence="1">Cell membrane</location>
        <topology evidence="1">Multi-pass membrane protein</topology>
    </subcellularLocation>
</comment>
<dbReference type="PANTHER" id="PTHR43271">
    <property type="entry name" value="BLL2771 PROTEIN"/>
    <property type="match status" value="1"/>
</dbReference>
<dbReference type="PROSITE" id="PS50850">
    <property type="entry name" value="MFS"/>
    <property type="match status" value="1"/>
</dbReference>
<gene>
    <name evidence="10" type="ORF">GCM10022402_42910</name>
</gene>
<evidence type="ECO:0000256" key="5">
    <source>
        <dbReference type="ARBA" id="ARBA00022692"/>
    </source>
</evidence>
<dbReference type="Pfam" id="PF07690">
    <property type="entry name" value="MFS_1"/>
    <property type="match status" value="1"/>
</dbReference>
<protein>
    <submittedName>
        <fullName evidence="10">MFS transporter</fullName>
    </submittedName>
</protein>
<feature type="transmembrane region" description="Helical" evidence="8">
    <location>
        <begin position="270"/>
        <end position="288"/>
    </location>
</feature>
<organism evidence="10 11">
    <name type="scientific">Salinactinospora qingdaonensis</name>
    <dbReference type="NCBI Taxonomy" id="702744"/>
    <lineage>
        <taxon>Bacteria</taxon>
        <taxon>Bacillati</taxon>
        <taxon>Actinomycetota</taxon>
        <taxon>Actinomycetes</taxon>
        <taxon>Streptosporangiales</taxon>
        <taxon>Nocardiopsidaceae</taxon>
        <taxon>Salinactinospora</taxon>
    </lineage>
</organism>
<evidence type="ECO:0000256" key="1">
    <source>
        <dbReference type="ARBA" id="ARBA00004651"/>
    </source>
</evidence>
<feature type="transmembrane region" description="Helical" evidence="8">
    <location>
        <begin position="329"/>
        <end position="347"/>
    </location>
</feature>
<keyword evidence="3" id="KW-0813">Transport</keyword>
<sequence>MVAPLTALVICALLVLMQLYMAIPLAPIVGADLGAAGASAALATAFGIPYAVGFLIYGPLSDHYGRKAILVPGMAALAVITAVLALAPSLPAVGSLRALQGLVAVSFSPVALAYLSEALPPRWRTTAIGAVSTAYMVAGIAGQVYASAVALAWGWRWTFGLAAVALGVVALALMAILREPPRSSGAATLAQRFRQLGALVRQRALALPCLSAFTMLLTFVAMYSALGPHLQARFDLAPDAVLLVRLAGLPGMLVAPLAGALAGRFGLARVAITGFLVAAVGLAIEALASATLWALVLASVVFVAGIATTVPAMIALFGARAGQARAAGIALNGFMLFLGASAGPFLVELPLEFAALLAVLAVILACGAGLVALSTPSSRSPASPARR</sequence>
<dbReference type="SUPFAM" id="SSF103473">
    <property type="entry name" value="MFS general substrate transporter"/>
    <property type="match status" value="1"/>
</dbReference>
<keyword evidence="4" id="KW-1003">Cell membrane</keyword>
<dbReference type="EMBL" id="BAABDD010000031">
    <property type="protein sequence ID" value="GAA3760425.1"/>
    <property type="molecule type" value="Genomic_DNA"/>
</dbReference>
<dbReference type="InterPro" id="IPR036259">
    <property type="entry name" value="MFS_trans_sf"/>
</dbReference>
<evidence type="ECO:0000256" key="7">
    <source>
        <dbReference type="ARBA" id="ARBA00023136"/>
    </source>
</evidence>
<feature type="domain" description="Major facilitator superfamily (MFS) profile" evidence="9">
    <location>
        <begin position="4"/>
        <end position="379"/>
    </location>
</feature>
<keyword evidence="7 8" id="KW-0472">Membrane</keyword>
<evidence type="ECO:0000313" key="10">
    <source>
        <dbReference type="EMBL" id="GAA3760425.1"/>
    </source>
</evidence>
<accession>A0ABP7GAB4</accession>
<keyword evidence="5 8" id="KW-0812">Transmembrane</keyword>
<dbReference type="Gene3D" id="1.20.1250.20">
    <property type="entry name" value="MFS general substrate transporter like domains"/>
    <property type="match status" value="1"/>
</dbReference>
<evidence type="ECO:0000256" key="3">
    <source>
        <dbReference type="ARBA" id="ARBA00022448"/>
    </source>
</evidence>
<dbReference type="PANTHER" id="PTHR43271:SF2">
    <property type="entry name" value="BLL2771 PROTEIN"/>
    <property type="match status" value="1"/>
</dbReference>
<dbReference type="Proteomes" id="UP001500908">
    <property type="component" value="Unassembled WGS sequence"/>
</dbReference>
<keyword evidence="6 8" id="KW-1133">Transmembrane helix</keyword>
<feature type="transmembrane region" description="Helical" evidence="8">
    <location>
        <begin position="34"/>
        <end position="57"/>
    </location>
</feature>
<dbReference type="InterPro" id="IPR011701">
    <property type="entry name" value="MFS"/>
</dbReference>